<proteinExistence type="predicted"/>
<dbReference type="Proteomes" id="UP000680815">
    <property type="component" value="Unassembled WGS sequence"/>
</dbReference>
<keyword evidence="2" id="KW-1185">Reference proteome</keyword>
<dbReference type="RefSeq" id="WP_209352433.1">
    <property type="nucleotide sequence ID" value="NZ_JAGIYZ010000013.1"/>
</dbReference>
<comment type="caution">
    <text evidence="1">The sequence shown here is derived from an EMBL/GenBank/DDBJ whole genome shotgun (WGS) entry which is preliminary data.</text>
</comment>
<evidence type="ECO:0000313" key="2">
    <source>
        <dbReference type="Proteomes" id="UP000680815"/>
    </source>
</evidence>
<dbReference type="EMBL" id="JAGIYZ010000013">
    <property type="protein sequence ID" value="MBP0465038.1"/>
    <property type="molecule type" value="Genomic_DNA"/>
</dbReference>
<evidence type="ECO:0000313" key="1">
    <source>
        <dbReference type="EMBL" id="MBP0465038.1"/>
    </source>
</evidence>
<gene>
    <name evidence="1" type="ORF">J5Y09_14030</name>
</gene>
<name>A0ABS4AUJ6_9PROT</name>
<sequence>MPMPTLAALLGEMRATPEAFLRHYRLDIAGGAAKASGVATFRYANANQQDNETISMPGFTTGLSGLLGLQKQRRLIKFMKVALPPKPAPDPATEFEAHYIAMTQAADGPATTHVVVPGAGGPDIMLTSQLSGCGFGIGSPNGGGDRILSHIQPAVAGASVHGALTGGMGGGGTAATFEKDPNGGGRDYAGNNRATVIGVRNGTAWTFYAQVYDTSQNNRELFKVVRLN</sequence>
<protein>
    <submittedName>
        <fullName evidence="1">Uncharacterized protein</fullName>
    </submittedName>
</protein>
<organism evidence="1 2">
    <name type="scientific">Roseomonas nitratireducens</name>
    <dbReference type="NCBI Taxonomy" id="2820810"/>
    <lineage>
        <taxon>Bacteria</taxon>
        <taxon>Pseudomonadati</taxon>
        <taxon>Pseudomonadota</taxon>
        <taxon>Alphaproteobacteria</taxon>
        <taxon>Acetobacterales</taxon>
        <taxon>Roseomonadaceae</taxon>
        <taxon>Roseomonas</taxon>
    </lineage>
</organism>
<reference evidence="1 2" key="1">
    <citation type="submission" date="2021-03" db="EMBL/GenBank/DDBJ databases">
        <authorList>
            <person name="So Y."/>
        </authorList>
    </citation>
    <scope>NUCLEOTIDE SEQUENCE [LARGE SCALE GENOMIC DNA]</scope>
    <source>
        <strain evidence="1 2">PWR1</strain>
    </source>
</reference>
<accession>A0ABS4AUJ6</accession>